<reference evidence="9 10" key="1">
    <citation type="journal article" date="2012" name="J. Bacteriol.">
        <title>Draft genome sequence of Methanobacterium formicicum DSM 3637, an archaebacterium isolated from the methane producer amoeba Pelomyxa palustris.</title>
        <authorList>
            <person name="Gutierrez G."/>
        </authorList>
    </citation>
    <scope>NUCLEOTIDE SEQUENCE [LARGE SCALE GENOMIC DNA]</scope>
    <source>
        <strain evidence="10">DSM 3637 / PP1</strain>
    </source>
</reference>
<keyword evidence="5" id="KW-0862">Zinc</keyword>
<feature type="transmembrane region" description="Helical" evidence="8">
    <location>
        <begin position="163"/>
        <end position="184"/>
    </location>
</feature>
<protein>
    <submittedName>
        <fullName evidence="9">Peptidoglycan-binding LysM</fullName>
    </submittedName>
</protein>
<keyword evidence="10" id="KW-1185">Reference proteome</keyword>
<evidence type="ECO:0000313" key="9">
    <source>
        <dbReference type="EMBL" id="EKF85576.1"/>
    </source>
</evidence>
<feature type="transmembrane region" description="Helical" evidence="8">
    <location>
        <begin position="62"/>
        <end position="81"/>
    </location>
</feature>
<dbReference type="RefSeq" id="WP_004030827.1">
    <property type="nucleotide sequence ID" value="NZ_AMPO01000006.1"/>
</dbReference>
<gene>
    <name evidence="9" type="ORF">A994_07586</name>
</gene>
<evidence type="ECO:0000256" key="1">
    <source>
        <dbReference type="ARBA" id="ARBA00004651"/>
    </source>
</evidence>
<dbReference type="EMBL" id="AMPO01000006">
    <property type="protein sequence ID" value="EKF85576.1"/>
    <property type="molecule type" value="Genomic_DNA"/>
</dbReference>
<keyword evidence="4 8" id="KW-0812">Transmembrane</keyword>
<dbReference type="Proteomes" id="UP000007360">
    <property type="component" value="Unassembled WGS sequence"/>
</dbReference>
<evidence type="ECO:0000256" key="6">
    <source>
        <dbReference type="ARBA" id="ARBA00022989"/>
    </source>
</evidence>
<keyword evidence="3" id="KW-1003">Cell membrane</keyword>
<feature type="transmembrane region" description="Helical" evidence="8">
    <location>
        <begin position="37"/>
        <end position="56"/>
    </location>
</feature>
<organism evidence="9 10">
    <name type="scientific">Methanobacterium formicicum (strain DSM 3637 / PP1)</name>
    <dbReference type="NCBI Taxonomy" id="1204725"/>
    <lineage>
        <taxon>Archaea</taxon>
        <taxon>Methanobacteriati</taxon>
        <taxon>Methanobacteriota</taxon>
        <taxon>Methanomada group</taxon>
        <taxon>Methanobacteria</taxon>
        <taxon>Methanobacteriales</taxon>
        <taxon>Methanobacteriaceae</taxon>
        <taxon>Methanobacterium</taxon>
    </lineage>
</organism>
<evidence type="ECO:0000256" key="3">
    <source>
        <dbReference type="ARBA" id="ARBA00022475"/>
    </source>
</evidence>
<comment type="similarity">
    <text evidence="2">Belongs to the ZIP transporter (TC 2.A.5) family.</text>
</comment>
<feature type="transmembrane region" description="Helical" evidence="8">
    <location>
        <begin position="116"/>
        <end position="142"/>
    </location>
</feature>
<dbReference type="PATRIC" id="fig|1204725.3.peg.1521"/>
<keyword evidence="7 8" id="KW-0472">Membrane</keyword>
<dbReference type="GO" id="GO:0005385">
    <property type="term" value="F:zinc ion transmembrane transporter activity"/>
    <property type="evidence" value="ECO:0007669"/>
    <property type="project" value="TreeGrafter"/>
</dbReference>
<dbReference type="PANTHER" id="PTHR11040">
    <property type="entry name" value="ZINC/IRON TRANSPORTER"/>
    <property type="match status" value="1"/>
</dbReference>
<proteinExistence type="inferred from homology"/>
<dbReference type="Pfam" id="PF02535">
    <property type="entry name" value="Zip"/>
    <property type="match status" value="1"/>
</dbReference>
<keyword evidence="6 8" id="KW-1133">Transmembrane helix</keyword>
<dbReference type="PANTHER" id="PTHR11040:SF211">
    <property type="entry name" value="ZINC TRANSPORTER ZIP11"/>
    <property type="match status" value="1"/>
</dbReference>
<sequence length="244" mass="25756">MNELLVIFLYSLLPVLGTFAGGLTAEFFQISKKNLSLALHAATGIILAVISVELIPRSLNATTPWIVILAFVAGGVFFVILDQLINYMQVKSGDLSQSTAAWAIFVGTTIDSFTDGLMIGTGALVSINLGLLLAVGVVSADLPEGFATVAALKDKEIERKTRILLLISASVPVLIGAAAGYLLVKGQSPIVEYSILAFTAGILLTVTVEEIIPESHKHGEARLAALVLISAFALFTLISNYLPT</sequence>
<accession>K2QC57</accession>
<comment type="caution">
    <text evidence="9">The sequence shown here is derived from an EMBL/GenBank/DDBJ whole genome shotgun (WGS) entry which is preliminary data.</text>
</comment>
<evidence type="ECO:0000256" key="2">
    <source>
        <dbReference type="ARBA" id="ARBA00006939"/>
    </source>
</evidence>
<dbReference type="InterPro" id="IPR003689">
    <property type="entry name" value="ZIP"/>
</dbReference>
<evidence type="ECO:0000256" key="7">
    <source>
        <dbReference type="ARBA" id="ARBA00023136"/>
    </source>
</evidence>
<feature type="transmembrane region" description="Helical" evidence="8">
    <location>
        <begin position="223"/>
        <end position="242"/>
    </location>
</feature>
<evidence type="ECO:0000313" key="10">
    <source>
        <dbReference type="Proteomes" id="UP000007360"/>
    </source>
</evidence>
<comment type="subcellular location">
    <subcellularLocation>
        <location evidence="1">Cell membrane</location>
        <topology evidence="1">Multi-pass membrane protein</topology>
    </subcellularLocation>
</comment>
<dbReference type="GO" id="GO:0005886">
    <property type="term" value="C:plasma membrane"/>
    <property type="evidence" value="ECO:0007669"/>
    <property type="project" value="UniProtKB-SubCell"/>
</dbReference>
<dbReference type="AlphaFoldDB" id="K2QC57"/>
<evidence type="ECO:0000256" key="8">
    <source>
        <dbReference type="SAM" id="Phobius"/>
    </source>
</evidence>
<evidence type="ECO:0000256" key="5">
    <source>
        <dbReference type="ARBA" id="ARBA00022833"/>
    </source>
</evidence>
<evidence type="ECO:0000256" key="4">
    <source>
        <dbReference type="ARBA" id="ARBA00022692"/>
    </source>
</evidence>
<feature type="transmembrane region" description="Helical" evidence="8">
    <location>
        <begin position="6"/>
        <end position="25"/>
    </location>
</feature>
<name>K2QC57_METFP</name>
<dbReference type="OrthoDB" id="11839at2157"/>
<feature type="transmembrane region" description="Helical" evidence="8">
    <location>
        <begin position="190"/>
        <end position="211"/>
    </location>
</feature>